<dbReference type="KEGG" id="blq:L21SP5_03599"/>
<dbReference type="EMBL" id="CP013118">
    <property type="protein sequence ID" value="ALO17218.1"/>
    <property type="molecule type" value="Genomic_DNA"/>
</dbReference>
<keyword evidence="9" id="KW-1185">Reference proteome</keyword>
<name>A0A0S2I4S9_9BACT</name>
<proteinExistence type="predicted"/>
<evidence type="ECO:0000313" key="5">
    <source>
        <dbReference type="EMBL" id="ALO17218.1"/>
    </source>
</evidence>
<evidence type="ECO:0000313" key="9">
    <source>
        <dbReference type="Proteomes" id="UP000064893"/>
    </source>
</evidence>
<evidence type="ECO:0000313" key="7">
    <source>
        <dbReference type="EMBL" id="ALO17255.1"/>
    </source>
</evidence>
<dbReference type="KEGG" id="blq:L21SP5_03615"/>
<evidence type="ECO:0000313" key="8">
    <source>
        <dbReference type="EMBL" id="ALO17385.1"/>
    </source>
</evidence>
<protein>
    <submittedName>
        <fullName evidence="2">Uncharacterized protein</fullName>
    </submittedName>
</protein>
<dbReference type="EMBL" id="CP013118">
    <property type="protein sequence ID" value="ALO17385.1"/>
    <property type="molecule type" value="Genomic_DNA"/>
</dbReference>
<evidence type="ECO:0000313" key="2">
    <source>
        <dbReference type="EMBL" id="ALO17205.1"/>
    </source>
</evidence>
<feature type="region of interest" description="Disordered" evidence="1">
    <location>
        <begin position="1"/>
        <end position="26"/>
    </location>
</feature>
<reference evidence="2 9" key="1">
    <citation type="submission" date="2015-11" db="EMBL/GenBank/DDBJ databases">
        <title>Description and complete genome sequence of a novel strain predominating in hypersaline microbial mats and representing a new family of the Bacteriodetes phylum.</title>
        <authorList>
            <person name="Spring S."/>
            <person name="Bunk B."/>
            <person name="Sproer C."/>
            <person name="Klenk H.-P."/>
        </authorList>
    </citation>
    <scope>NUCLEOTIDE SEQUENCE [LARGE SCALE GENOMIC DNA]</scope>
    <source>
        <strain evidence="2 9">L21-Spi-D4</strain>
    </source>
</reference>
<dbReference type="KEGG" id="blq:L21SP5_03611"/>
<dbReference type="KEGG" id="blq:L21SP5_03790"/>
<evidence type="ECO:0000256" key="1">
    <source>
        <dbReference type="SAM" id="MobiDB-lite"/>
    </source>
</evidence>
<dbReference type="EMBL" id="CP013118">
    <property type="protein sequence ID" value="ALO17215.1"/>
    <property type="molecule type" value="Genomic_DNA"/>
</dbReference>
<dbReference type="EMBL" id="CP013118">
    <property type="protein sequence ID" value="ALO17205.1"/>
    <property type="molecule type" value="Genomic_DNA"/>
</dbReference>
<sequence>MSRLVRRKVVQSDLSTEGSETAKTCTDAQEVHTEAGKGGLAITALQSLKSAFFSCRCNRNRSKDDVLTRGGLGLDSVFLYTKKSAEAVVTSGNEPNP</sequence>
<evidence type="ECO:0000313" key="6">
    <source>
        <dbReference type="EMBL" id="ALO17221.1"/>
    </source>
</evidence>
<dbReference type="EMBL" id="CP013118">
    <property type="protein sequence ID" value="ALO17255.1"/>
    <property type="molecule type" value="Genomic_DNA"/>
</dbReference>
<feature type="compositionally biased region" description="Polar residues" evidence="1">
    <location>
        <begin position="12"/>
        <end position="26"/>
    </location>
</feature>
<dbReference type="Proteomes" id="UP000064893">
    <property type="component" value="Chromosome"/>
</dbReference>
<dbReference type="KEGG" id="blq:L21SP5_03603"/>
<dbReference type="KEGG" id="blq:L21SP5_03654"/>
<dbReference type="AlphaFoldDB" id="A0A0S2I4S9"/>
<evidence type="ECO:0000313" key="4">
    <source>
        <dbReference type="EMBL" id="ALO17215.1"/>
    </source>
</evidence>
<dbReference type="KEGG" id="blq:L21SP5_03619"/>
<organism evidence="2 9">
    <name type="scientific">Salinivirga cyanobacteriivorans</name>
    <dbReference type="NCBI Taxonomy" id="1307839"/>
    <lineage>
        <taxon>Bacteria</taxon>
        <taxon>Pseudomonadati</taxon>
        <taxon>Bacteroidota</taxon>
        <taxon>Bacteroidia</taxon>
        <taxon>Bacteroidales</taxon>
        <taxon>Salinivirgaceae</taxon>
        <taxon>Salinivirga</taxon>
    </lineage>
</organism>
<accession>A0A0S2I4S9</accession>
<dbReference type="EMBL" id="CP013118">
    <property type="protein sequence ID" value="ALO17221.1"/>
    <property type="molecule type" value="Genomic_DNA"/>
</dbReference>
<gene>
    <name evidence="2" type="ORF">L21SP5_03599</name>
    <name evidence="3" type="ORF">L21SP5_03603</name>
    <name evidence="4" type="ORF">L21SP5_03611</name>
    <name evidence="5" type="ORF">L21SP5_03615</name>
    <name evidence="6" type="ORF">L21SP5_03619</name>
    <name evidence="7" type="ORF">L21SP5_03654</name>
    <name evidence="8" type="ORF">L21SP5_03790</name>
</gene>
<evidence type="ECO:0000313" key="3">
    <source>
        <dbReference type="EMBL" id="ALO17208.1"/>
    </source>
</evidence>
<dbReference type="EMBL" id="CP013118">
    <property type="protein sequence ID" value="ALO17208.1"/>
    <property type="molecule type" value="Genomic_DNA"/>
</dbReference>